<dbReference type="PANTHER" id="PTHR36836:SF1">
    <property type="entry name" value="COLANIC ACID BIOSYNTHESIS PROTEIN WCAK"/>
    <property type="match status" value="1"/>
</dbReference>
<sequence length="429" mass="46166">MRLTLVADNSTSPNWGCRATSFALREVLSTRHEIVGSIDRDLLKAPLTVGGRLPVGLHEQLVRRLRRPRVGRVPVLGKLAFGAIDAGGQYFPPSHDIETDAELLWDLRENSAKAQRLIAEIAPCDAIVVNGEGEMIFSTPARDSLLQTLAICALARRMGKGIFWINGMISLDPASAFNLATRDAAQQALKGAKIAVRDPRSLALARDILPGMVSASFPDALFTWSPFYRRNAALSYDASRLIPAFDRTATSRPKCTDEPYIALSGSSQSAKNQKQAAESYTQLAQALTSLGLPVLLVETCVGDVFLRDVARRTGLPRLGVNAPIMAGAAVMANARAFVSGRWHPGIMAALGGTPSVFMSSNSHKTAALQDMLGYPAAHEYSAFPSSADIDRIVAGTKVLLAQGADRRQQIAAVAAERAEEAWHMLQVLD</sequence>
<dbReference type="Pfam" id="PF04230">
    <property type="entry name" value="PS_pyruv_trans"/>
    <property type="match status" value="1"/>
</dbReference>
<comment type="caution">
    <text evidence="2">The sequence shown here is derived from an EMBL/GenBank/DDBJ whole genome shotgun (WGS) entry which is preliminary data.</text>
</comment>
<dbReference type="Proteomes" id="UP000469430">
    <property type="component" value="Unassembled WGS sequence"/>
</dbReference>
<feature type="domain" description="Polysaccharide pyruvyl transferase" evidence="1">
    <location>
        <begin position="104"/>
        <end position="361"/>
    </location>
</feature>
<evidence type="ECO:0000313" key="3">
    <source>
        <dbReference type="Proteomes" id="UP000469430"/>
    </source>
</evidence>
<dbReference type="PANTHER" id="PTHR36836">
    <property type="entry name" value="COLANIC ACID BIOSYNTHESIS PROTEIN WCAK"/>
    <property type="match status" value="1"/>
</dbReference>
<dbReference type="OrthoDB" id="1123495at2"/>
<proteinExistence type="predicted"/>
<evidence type="ECO:0000259" key="1">
    <source>
        <dbReference type="Pfam" id="PF04230"/>
    </source>
</evidence>
<keyword evidence="3" id="KW-1185">Reference proteome</keyword>
<organism evidence="2 3">
    <name type="scientific">Croceibacterium xixiisoli</name>
    <dbReference type="NCBI Taxonomy" id="1476466"/>
    <lineage>
        <taxon>Bacteria</taxon>
        <taxon>Pseudomonadati</taxon>
        <taxon>Pseudomonadota</taxon>
        <taxon>Alphaproteobacteria</taxon>
        <taxon>Sphingomonadales</taxon>
        <taxon>Erythrobacteraceae</taxon>
        <taxon>Croceibacterium</taxon>
    </lineage>
</organism>
<dbReference type="EMBL" id="WTYJ01000001">
    <property type="protein sequence ID" value="MXO99114.1"/>
    <property type="molecule type" value="Genomic_DNA"/>
</dbReference>
<dbReference type="RefSeq" id="WP_161390690.1">
    <property type="nucleotide sequence ID" value="NZ_JBHSCP010000001.1"/>
</dbReference>
<accession>A0A6I4TT94</accession>
<dbReference type="AlphaFoldDB" id="A0A6I4TT94"/>
<gene>
    <name evidence="2" type="ORF">GRI97_08945</name>
</gene>
<reference evidence="2 3" key="1">
    <citation type="submission" date="2019-12" db="EMBL/GenBank/DDBJ databases">
        <title>Genomic-based taxomic classification of the family Erythrobacteraceae.</title>
        <authorList>
            <person name="Xu L."/>
        </authorList>
    </citation>
    <scope>NUCLEOTIDE SEQUENCE [LARGE SCALE GENOMIC DNA]</scope>
    <source>
        <strain evidence="2 3">S36</strain>
    </source>
</reference>
<name>A0A6I4TT94_9SPHN</name>
<dbReference type="InterPro" id="IPR007345">
    <property type="entry name" value="Polysacch_pyruvyl_Trfase"/>
</dbReference>
<protein>
    <recommendedName>
        <fullName evidence="1">Polysaccharide pyruvyl transferase domain-containing protein</fullName>
    </recommendedName>
</protein>
<evidence type="ECO:0000313" key="2">
    <source>
        <dbReference type="EMBL" id="MXO99114.1"/>
    </source>
</evidence>